<dbReference type="EMBL" id="GL890819">
    <property type="protein sequence ID" value="EGJ35527.1"/>
    <property type="molecule type" value="Genomic_DNA"/>
</dbReference>
<dbReference type="Proteomes" id="UP000003959">
    <property type="component" value="Unassembled WGS sequence"/>
</dbReference>
<gene>
    <name evidence="1" type="ORF">LYNGBM3L_02650</name>
</gene>
<proteinExistence type="predicted"/>
<accession>F4XIL5</accession>
<dbReference type="HOGENOM" id="CLU_3119957_0_0_3"/>
<sequence length="50" mass="5632">MISEQVTIGALNKLDISKSNQSINQSPINQIIIDNQRTLKNVILETFFNS</sequence>
<dbReference type="AlphaFoldDB" id="F4XIL5"/>
<keyword evidence="2" id="KW-1185">Reference proteome</keyword>
<organism evidence="1 2">
    <name type="scientific">Moorena producens 3L</name>
    <dbReference type="NCBI Taxonomy" id="489825"/>
    <lineage>
        <taxon>Bacteria</taxon>
        <taxon>Bacillati</taxon>
        <taxon>Cyanobacteriota</taxon>
        <taxon>Cyanophyceae</taxon>
        <taxon>Coleofasciculales</taxon>
        <taxon>Coleofasciculaceae</taxon>
        <taxon>Moorena</taxon>
    </lineage>
</organism>
<reference evidence="2" key="1">
    <citation type="journal article" date="2011" name="Proc. Natl. Acad. Sci. U.S.A.">
        <title>Genomic insights into the physiology and ecology of the marine filamentous cyanobacterium Lyngbya majuscula.</title>
        <authorList>
            <person name="Jones A.C."/>
            <person name="Monroe E.A."/>
            <person name="Podell S."/>
            <person name="Hess W.R."/>
            <person name="Klages S."/>
            <person name="Esquenazi E."/>
            <person name="Niessen S."/>
            <person name="Hoover H."/>
            <person name="Rothmann M."/>
            <person name="Lasken R.S."/>
            <person name="Yates J.R.III."/>
            <person name="Reinhardt R."/>
            <person name="Kube M."/>
            <person name="Burkart M.D."/>
            <person name="Allen E.E."/>
            <person name="Dorrestein P.C."/>
            <person name="Gerwick W.H."/>
            <person name="Gerwick L."/>
        </authorList>
    </citation>
    <scope>NUCLEOTIDE SEQUENCE [LARGE SCALE GENOMIC DNA]</scope>
    <source>
        <strain evidence="2">3L</strain>
    </source>
</reference>
<name>F4XIL5_9CYAN</name>
<protein>
    <submittedName>
        <fullName evidence="1">Uncharacterized protein</fullName>
    </submittedName>
</protein>
<evidence type="ECO:0000313" key="2">
    <source>
        <dbReference type="Proteomes" id="UP000003959"/>
    </source>
</evidence>
<evidence type="ECO:0000313" key="1">
    <source>
        <dbReference type="EMBL" id="EGJ35527.1"/>
    </source>
</evidence>